<dbReference type="Gene3D" id="3.30.43.10">
    <property type="entry name" value="Uridine Diphospho-n-acetylenolpyruvylglucosamine Reductase, domain 2"/>
    <property type="match status" value="1"/>
</dbReference>
<dbReference type="InterPro" id="IPR006094">
    <property type="entry name" value="Oxid_FAD_bind_N"/>
</dbReference>
<feature type="chain" id="PRO_5042878751" description="FAD-binding PCMH-type domain-containing protein" evidence="5">
    <location>
        <begin position="24"/>
        <end position="519"/>
    </location>
</feature>
<dbReference type="PANTHER" id="PTHR42973:SF8">
    <property type="entry name" value="FAD-BINDING PCMH-TYPE DOMAIN-CONTAINING PROTEIN"/>
    <property type="match status" value="1"/>
</dbReference>
<evidence type="ECO:0000256" key="5">
    <source>
        <dbReference type="SAM" id="SignalP"/>
    </source>
</evidence>
<accession>A0AAN9UCX7</accession>
<dbReference type="InterPro" id="IPR016166">
    <property type="entry name" value="FAD-bd_PCMH"/>
</dbReference>
<keyword evidence="2" id="KW-0285">Flavoprotein</keyword>
<dbReference type="InterPro" id="IPR016169">
    <property type="entry name" value="FAD-bd_PCMH_sub2"/>
</dbReference>
<gene>
    <name evidence="7" type="ORF">SLS53_003071</name>
</gene>
<dbReference type="InterPro" id="IPR050416">
    <property type="entry name" value="FAD-linked_Oxidoreductase"/>
</dbReference>
<dbReference type="InterPro" id="IPR036318">
    <property type="entry name" value="FAD-bd_PCMH-like_sf"/>
</dbReference>
<feature type="signal peptide" evidence="5">
    <location>
        <begin position="1"/>
        <end position="23"/>
    </location>
</feature>
<keyword evidence="4" id="KW-0560">Oxidoreductase</keyword>
<comment type="similarity">
    <text evidence="1">Belongs to the oxygen-dependent FAD-linked oxidoreductase family.</text>
</comment>
<dbReference type="Proteomes" id="UP001320245">
    <property type="component" value="Unassembled WGS sequence"/>
</dbReference>
<dbReference type="PANTHER" id="PTHR42973">
    <property type="entry name" value="BINDING OXIDOREDUCTASE, PUTATIVE (AFU_ORTHOLOGUE AFUA_1G17690)-RELATED"/>
    <property type="match status" value="1"/>
</dbReference>
<dbReference type="InterPro" id="IPR016167">
    <property type="entry name" value="FAD-bd_PCMH_sub1"/>
</dbReference>
<proteinExistence type="inferred from homology"/>
<evidence type="ECO:0000256" key="4">
    <source>
        <dbReference type="ARBA" id="ARBA00023002"/>
    </source>
</evidence>
<keyword evidence="8" id="KW-1185">Reference proteome</keyword>
<dbReference type="Pfam" id="PF01565">
    <property type="entry name" value="FAD_binding_4"/>
    <property type="match status" value="1"/>
</dbReference>
<dbReference type="GO" id="GO:0071949">
    <property type="term" value="F:FAD binding"/>
    <property type="evidence" value="ECO:0007669"/>
    <property type="project" value="InterPro"/>
</dbReference>
<dbReference type="EMBL" id="JAJSPL020000008">
    <property type="protein sequence ID" value="KAK7745571.1"/>
    <property type="molecule type" value="Genomic_DNA"/>
</dbReference>
<dbReference type="GO" id="GO:0016491">
    <property type="term" value="F:oxidoreductase activity"/>
    <property type="evidence" value="ECO:0007669"/>
    <property type="project" value="UniProtKB-KW"/>
</dbReference>
<dbReference type="SUPFAM" id="SSF56176">
    <property type="entry name" value="FAD-binding/transporter-associated domain-like"/>
    <property type="match status" value="1"/>
</dbReference>
<evidence type="ECO:0000256" key="3">
    <source>
        <dbReference type="ARBA" id="ARBA00022827"/>
    </source>
</evidence>
<evidence type="ECO:0000259" key="6">
    <source>
        <dbReference type="PROSITE" id="PS51387"/>
    </source>
</evidence>
<evidence type="ECO:0000256" key="2">
    <source>
        <dbReference type="ARBA" id="ARBA00022630"/>
    </source>
</evidence>
<comment type="caution">
    <text evidence="7">The sequence shown here is derived from an EMBL/GenBank/DDBJ whole genome shotgun (WGS) entry which is preliminary data.</text>
</comment>
<protein>
    <recommendedName>
        <fullName evidence="6">FAD-binding PCMH-type domain-containing protein</fullName>
    </recommendedName>
</protein>
<keyword evidence="5" id="KW-0732">Signal</keyword>
<organism evidence="7 8">
    <name type="scientific">Cytospora paraplurivora</name>
    <dbReference type="NCBI Taxonomy" id="2898453"/>
    <lineage>
        <taxon>Eukaryota</taxon>
        <taxon>Fungi</taxon>
        <taxon>Dikarya</taxon>
        <taxon>Ascomycota</taxon>
        <taxon>Pezizomycotina</taxon>
        <taxon>Sordariomycetes</taxon>
        <taxon>Sordariomycetidae</taxon>
        <taxon>Diaporthales</taxon>
        <taxon>Cytosporaceae</taxon>
        <taxon>Cytospora</taxon>
    </lineage>
</organism>
<evidence type="ECO:0000256" key="1">
    <source>
        <dbReference type="ARBA" id="ARBA00005466"/>
    </source>
</evidence>
<name>A0AAN9UCX7_9PEZI</name>
<dbReference type="AlphaFoldDB" id="A0AAN9UCX7"/>
<reference evidence="7 8" key="1">
    <citation type="journal article" date="2023" name="PLoS ONE">
        <title>Cytospora paraplurivora sp. nov. isolated from orchards with fruit tree decline syndrome in Ontario, Canada.</title>
        <authorList>
            <person name="Ilyukhin E."/>
            <person name="Nguyen H.D.T."/>
            <person name="Castle A.J."/>
            <person name="Ellouze W."/>
        </authorList>
    </citation>
    <scope>NUCLEOTIDE SEQUENCE [LARGE SCALE GENOMIC DNA]</scope>
    <source>
        <strain evidence="7 8">FDS-564</strain>
    </source>
</reference>
<keyword evidence="3" id="KW-0274">FAD</keyword>
<dbReference type="Gene3D" id="3.40.462.20">
    <property type="match status" value="1"/>
</dbReference>
<feature type="domain" description="FAD-binding PCMH-type" evidence="6">
    <location>
        <begin position="78"/>
        <end position="248"/>
    </location>
</feature>
<sequence length="519" mass="56792">MISALSIFAGSLVLFQAGTSTAAAVPLPFHSAGFTRANLNEMTVQRELDFITSDGTVIFGASNTSQYAEATERWVTYVKPDIRIVVQPSEEADVAKIVKYCNANSIEFLTRNRGHGFTTSLNNFSGLEIDMVLLQEITIHEDTETALLQGGVWAGPLIDLLWDEGYVTATGAAYCVGMMGLGLGGGHGRLQGTIGLVTDGLVHLNVVLADGSKIGVNSTSHSDLFWAMRGAGHNFGIVTSYVVKIYPRPENLWHYHSYVWTGDKLEAVFEQLNNLSTSDNGTTPPLMAFNGGVMAMNSSISTTEPVLSWSFAYNGAAADAEALLQPFNAIGAAAESMGDVPYPEIADVQGTGKDGAACQGGAYVISSNLLVTYNLTTERQHYEMFSAYAAEHPELANTARLAYEGYATKAFHDVPHDSTAYPHRSSNFIVYFLADVTSNDLYDAAQDWAKDTWTLWTEGKESKQPDIYVNYAAGHSYESLESVYGYESWRLQRLRSAKAKYDPHNRFRFYVPLLPEKTR</sequence>
<evidence type="ECO:0000313" key="8">
    <source>
        <dbReference type="Proteomes" id="UP001320245"/>
    </source>
</evidence>
<evidence type="ECO:0000313" key="7">
    <source>
        <dbReference type="EMBL" id="KAK7745571.1"/>
    </source>
</evidence>
<dbReference type="PROSITE" id="PS51387">
    <property type="entry name" value="FAD_PCMH"/>
    <property type="match status" value="1"/>
</dbReference>
<dbReference type="Gene3D" id="3.30.465.10">
    <property type="match status" value="1"/>
</dbReference>